<accession>A0A972F6E0</accession>
<organism evidence="2 3">
    <name type="scientific">Azoarcus taiwanensis</name>
    <dbReference type="NCBI Taxonomy" id="666964"/>
    <lineage>
        <taxon>Bacteria</taxon>
        <taxon>Pseudomonadati</taxon>
        <taxon>Pseudomonadota</taxon>
        <taxon>Betaproteobacteria</taxon>
        <taxon>Rhodocyclales</taxon>
        <taxon>Zoogloeaceae</taxon>
        <taxon>Azoarcus</taxon>
    </lineage>
</organism>
<sequence length="257" mass="28176">MDHSMHKLDRHFNLPRVREVDHARPFHWLQMGWNDLREHGFASIAYGVFFAAIGYLILAFAAPRPYLVTASISGFFLVGPILAAGLYEISRRSAAGQPAGLRDSLRGIAGNYESLLSIGIFLAIVMLGWERVSAVLFALLFTGEIAELGGFMRTVLFSGEHLGFAAIYLLAGFLFAGLVFCATVISVPMLMDRDTDMVTAMMTSLRAVSLNLRAMALWAALIVLLIGIGFATMMVGLVLLLPLLGHATWHAYRDLVE</sequence>
<evidence type="ECO:0000313" key="2">
    <source>
        <dbReference type="EMBL" id="NMG02157.1"/>
    </source>
</evidence>
<dbReference type="InterPro" id="IPR018692">
    <property type="entry name" value="DUF2189"/>
</dbReference>
<protein>
    <submittedName>
        <fullName evidence="2">DUF2189 domain-containing protein</fullName>
    </submittedName>
</protein>
<keyword evidence="1" id="KW-1133">Transmembrane helix</keyword>
<dbReference type="AlphaFoldDB" id="A0A972F6E0"/>
<dbReference type="Proteomes" id="UP000599523">
    <property type="component" value="Unassembled WGS sequence"/>
</dbReference>
<gene>
    <name evidence="2" type="ORF">GPA21_04120</name>
</gene>
<dbReference type="Pfam" id="PF09955">
    <property type="entry name" value="DUF2189"/>
    <property type="match status" value="1"/>
</dbReference>
<evidence type="ECO:0000256" key="1">
    <source>
        <dbReference type="SAM" id="Phobius"/>
    </source>
</evidence>
<feature type="transmembrane region" description="Helical" evidence="1">
    <location>
        <begin position="66"/>
        <end position="87"/>
    </location>
</feature>
<feature type="transmembrane region" description="Helical" evidence="1">
    <location>
        <begin position="40"/>
        <end position="60"/>
    </location>
</feature>
<proteinExistence type="predicted"/>
<dbReference type="EMBL" id="WTVM01000015">
    <property type="protein sequence ID" value="NMG02157.1"/>
    <property type="molecule type" value="Genomic_DNA"/>
</dbReference>
<keyword evidence="3" id="KW-1185">Reference proteome</keyword>
<feature type="transmembrane region" description="Helical" evidence="1">
    <location>
        <begin position="215"/>
        <end position="244"/>
    </location>
</feature>
<dbReference type="RefSeq" id="WP_168986947.1">
    <property type="nucleotide sequence ID" value="NZ_CAWPHM010000066.1"/>
</dbReference>
<name>A0A972F6E0_9RHOO</name>
<keyword evidence="1" id="KW-0812">Transmembrane</keyword>
<reference evidence="2" key="1">
    <citation type="submission" date="2019-12" db="EMBL/GenBank/DDBJ databases">
        <title>Comparative genomics gives insights into the taxonomy of the Azoarcus-Aromatoleum group and reveals separate origins of nif in the plant-associated Azoarcus and non-plant-associated Aromatoleum sub-groups.</title>
        <authorList>
            <person name="Lafos M."/>
            <person name="Maluk M."/>
            <person name="Batista M."/>
            <person name="Junghare M."/>
            <person name="Carmona M."/>
            <person name="Faoro H."/>
            <person name="Cruz L.M."/>
            <person name="Battistoni F."/>
            <person name="De Souza E."/>
            <person name="Pedrosa F."/>
            <person name="Chen W.-M."/>
            <person name="Poole P.S."/>
            <person name="Dixon R.A."/>
            <person name="James E.K."/>
        </authorList>
    </citation>
    <scope>NUCLEOTIDE SEQUENCE</scope>
    <source>
        <strain evidence="2">NSC3</strain>
    </source>
</reference>
<evidence type="ECO:0000313" key="3">
    <source>
        <dbReference type="Proteomes" id="UP000599523"/>
    </source>
</evidence>
<comment type="caution">
    <text evidence="2">The sequence shown here is derived from an EMBL/GenBank/DDBJ whole genome shotgun (WGS) entry which is preliminary data.</text>
</comment>
<keyword evidence="1" id="KW-0472">Membrane</keyword>
<feature type="transmembrane region" description="Helical" evidence="1">
    <location>
        <begin position="168"/>
        <end position="191"/>
    </location>
</feature>
<feature type="transmembrane region" description="Helical" evidence="1">
    <location>
        <begin position="108"/>
        <end position="129"/>
    </location>
</feature>